<accession>A0A4Q5LIF2</accession>
<gene>
    <name evidence="7" type="ORF">EWM62_18250</name>
</gene>
<evidence type="ECO:0000259" key="6">
    <source>
        <dbReference type="Pfam" id="PF06271"/>
    </source>
</evidence>
<keyword evidence="3 5" id="KW-1133">Transmembrane helix</keyword>
<comment type="caution">
    <text evidence="7">The sequence shown here is derived from an EMBL/GenBank/DDBJ whole genome shotgun (WGS) entry which is preliminary data.</text>
</comment>
<organism evidence="7 8">
    <name type="scientific">Mucilaginibacter terrigena</name>
    <dbReference type="NCBI Taxonomy" id="2492395"/>
    <lineage>
        <taxon>Bacteria</taxon>
        <taxon>Pseudomonadati</taxon>
        <taxon>Bacteroidota</taxon>
        <taxon>Sphingobacteriia</taxon>
        <taxon>Sphingobacteriales</taxon>
        <taxon>Sphingobacteriaceae</taxon>
        <taxon>Mucilaginibacter</taxon>
    </lineage>
</organism>
<reference evidence="7 8" key="1">
    <citation type="submission" date="2019-02" db="EMBL/GenBank/DDBJ databases">
        <title>Bacterial novel species Mucilaginibacter sp. 17JY9-4 isolated from soil.</title>
        <authorList>
            <person name="Jung H.-Y."/>
        </authorList>
    </citation>
    <scope>NUCLEOTIDE SEQUENCE [LARGE SCALE GENOMIC DNA]</scope>
    <source>
        <strain evidence="7 8">17JY9-4</strain>
    </source>
</reference>
<keyword evidence="4 5" id="KW-0472">Membrane</keyword>
<dbReference type="PANTHER" id="PTHR38480">
    <property type="entry name" value="SLR0254 PROTEIN"/>
    <property type="match status" value="1"/>
</dbReference>
<feature type="transmembrane region" description="Helical" evidence="5">
    <location>
        <begin position="116"/>
        <end position="138"/>
    </location>
</feature>
<evidence type="ECO:0000313" key="7">
    <source>
        <dbReference type="EMBL" id="RYU86149.1"/>
    </source>
</evidence>
<keyword evidence="2 5" id="KW-0812">Transmembrane</keyword>
<evidence type="ECO:0000256" key="4">
    <source>
        <dbReference type="ARBA" id="ARBA00023136"/>
    </source>
</evidence>
<proteinExistence type="predicted"/>
<dbReference type="PANTHER" id="PTHR38480:SF1">
    <property type="entry name" value="SLR0254 PROTEIN"/>
    <property type="match status" value="1"/>
</dbReference>
<name>A0A4Q5LIF2_9SPHI</name>
<dbReference type="Pfam" id="PF06271">
    <property type="entry name" value="RDD"/>
    <property type="match status" value="1"/>
</dbReference>
<protein>
    <submittedName>
        <fullName evidence="7">RDD family protein</fullName>
    </submittedName>
</protein>
<feature type="transmembrane region" description="Helical" evidence="5">
    <location>
        <begin position="29"/>
        <end position="50"/>
    </location>
</feature>
<feature type="transmembrane region" description="Helical" evidence="5">
    <location>
        <begin position="62"/>
        <end position="85"/>
    </location>
</feature>
<evidence type="ECO:0000256" key="1">
    <source>
        <dbReference type="ARBA" id="ARBA00004141"/>
    </source>
</evidence>
<evidence type="ECO:0000313" key="8">
    <source>
        <dbReference type="Proteomes" id="UP000293331"/>
    </source>
</evidence>
<feature type="domain" description="RDD" evidence="6">
    <location>
        <begin position="18"/>
        <end position="150"/>
    </location>
</feature>
<dbReference type="AlphaFoldDB" id="A0A4Q5LIF2"/>
<dbReference type="EMBL" id="SEWG01000010">
    <property type="protein sequence ID" value="RYU86149.1"/>
    <property type="molecule type" value="Genomic_DNA"/>
</dbReference>
<dbReference type="OrthoDB" id="9814143at2"/>
<dbReference type="Proteomes" id="UP000293331">
    <property type="component" value="Unassembled WGS sequence"/>
</dbReference>
<evidence type="ECO:0000256" key="5">
    <source>
        <dbReference type="SAM" id="Phobius"/>
    </source>
</evidence>
<comment type="subcellular location">
    <subcellularLocation>
        <location evidence="1">Membrane</location>
        <topology evidence="1">Multi-pass membrane protein</topology>
    </subcellularLocation>
</comment>
<dbReference type="GO" id="GO:0016020">
    <property type="term" value="C:membrane"/>
    <property type="evidence" value="ECO:0007669"/>
    <property type="project" value="UniProtKB-SubCell"/>
</dbReference>
<evidence type="ECO:0000256" key="2">
    <source>
        <dbReference type="ARBA" id="ARBA00022692"/>
    </source>
</evidence>
<dbReference type="InterPro" id="IPR010432">
    <property type="entry name" value="RDD"/>
</dbReference>
<sequence>MPTIKITTTQNINIEYDVANFSDRIAARLIDYFLFMIVYSIAITTITLFIRDNYGSDANETVGIITIVIWLALSVFYDLVCELFMNGQSFGKRSLKIKVISLNGGRPTVGQYLLRWVFRIIDMGISFGSAAVLCVAFTDNKQRIGDIVAGTSVVKTTPSHNFDELVFAPSPEDHEPAFAEVAQLTDRDIVLIHDVIKNFNRTRNSLLVYKLAIKIKKFLNVSYPSNVNEYQFLVMVLNDYNHYVGNTQL</sequence>
<keyword evidence="8" id="KW-1185">Reference proteome</keyword>
<evidence type="ECO:0000256" key="3">
    <source>
        <dbReference type="ARBA" id="ARBA00022989"/>
    </source>
</evidence>
<dbReference type="RefSeq" id="WP_129878117.1">
    <property type="nucleotide sequence ID" value="NZ_SEWG01000010.1"/>
</dbReference>